<dbReference type="EMBL" id="BJYF01000007">
    <property type="protein sequence ID" value="GEN59494.1"/>
    <property type="molecule type" value="Genomic_DNA"/>
</dbReference>
<protein>
    <submittedName>
        <fullName evidence="1">Uncharacterized protein</fullName>
    </submittedName>
</protein>
<organism evidence="1 2">
    <name type="scientific">Acetobacter nitrogenifigens DSM 23921 = NBRC 105050</name>
    <dbReference type="NCBI Taxonomy" id="1120919"/>
    <lineage>
        <taxon>Bacteria</taxon>
        <taxon>Pseudomonadati</taxon>
        <taxon>Pseudomonadota</taxon>
        <taxon>Alphaproteobacteria</taxon>
        <taxon>Acetobacterales</taxon>
        <taxon>Acetobacteraceae</taxon>
        <taxon>Acetobacter</taxon>
    </lineage>
</organism>
<evidence type="ECO:0000313" key="1">
    <source>
        <dbReference type="EMBL" id="GEN59494.1"/>
    </source>
</evidence>
<gene>
    <name evidence="1" type="ORF">ANI02nite_13780</name>
</gene>
<dbReference type="RefSeq" id="WP_026397214.1">
    <property type="nucleotide sequence ID" value="NZ_AUBI01000003.1"/>
</dbReference>
<sequence>MKTCNQIGIGDIRTTEEASSPIIMSYRSGDQSPELVVMAHTIKEIYSDLGYPIPDGIQTLAGTGPAFT</sequence>
<reference evidence="1 2" key="1">
    <citation type="submission" date="2019-07" db="EMBL/GenBank/DDBJ databases">
        <title>Whole genome shotgun sequence of Acetobacter nitrogenifigens NBRC 105050.</title>
        <authorList>
            <person name="Hosoyama A."/>
            <person name="Uohara A."/>
            <person name="Ohji S."/>
            <person name="Ichikawa N."/>
        </authorList>
    </citation>
    <scope>NUCLEOTIDE SEQUENCE [LARGE SCALE GENOMIC DNA]</scope>
    <source>
        <strain evidence="1 2">NBRC 105050</strain>
    </source>
</reference>
<proteinExistence type="predicted"/>
<comment type="caution">
    <text evidence="1">The sequence shown here is derived from an EMBL/GenBank/DDBJ whole genome shotgun (WGS) entry which is preliminary data.</text>
</comment>
<dbReference type="OrthoDB" id="9811588at2"/>
<name>A0A511X989_9PROT</name>
<keyword evidence="2" id="KW-1185">Reference proteome</keyword>
<accession>A0A511X989</accession>
<dbReference type="AlphaFoldDB" id="A0A511X989"/>
<evidence type="ECO:0000313" key="2">
    <source>
        <dbReference type="Proteomes" id="UP000321635"/>
    </source>
</evidence>
<dbReference type="STRING" id="1120919.GCA_000429165_01098"/>
<dbReference type="Proteomes" id="UP000321635">
    <property type="component" value="Unassembled WGS sequence"/>
</dbReference>